<keyword evidence="2" id="KW-1185">Reference proteome</keyword>
<evidence type="ECO:0000313" key="2">
    <source>
        <dbReference type="Proteomes" id="UP001054945"/>
    </source>
</evidence>
<proteinExistence type="predicted"/>
<accession>A0AAV4W8J1</accession>
<dbReference type="EMBL" id="BPLR01015861">
    <property type="protein sequence ID" value="GIY79210.1"/>
    <property type="molecule type" value="Genomic_DNA"/>
</dbReference>
<dbReference type="AlphaFoldDB" id="A0AAV4W8J1"/>
<gene>
    <name evidence="1" type="ORF">CEXT_497971</name>
</gene>
<name>A0AAV4W8J1_CAEEX</name>
<protein>
    <submittedName>
        <fullName evidence="1">Uncharacterized protein</fullName>
    </submittedName>
</protein>
<evidence type="ECO:0000313" key="1">
    <source>
        <dbReference type="EMBL" id="GIY79210.1"/>
    </source>
</evidence>
<sequence length="286" mass="34320">MRMLEALFYTEENNRFLCPITGVLSEDDWELLVSFSKTWRLEEISYTEENNRFYIQLLVPFSKTWKLKALFIPKEIIVFISSYWCPFRRRGVAGVIFEDLEVRGHFYTKENNRFLYPVIGVLLEDVLLVSFSKTWRLQDIFIPKENNRFLYPVTGVFLEDVEVGVIGVLFEGVEVEGPFYTEENNRFLYPVTGCPFRRRQLKALFDTEENNLLYAVTGIFIETWRLEFFLYTEENNLFISSYWCHFRRRGDFGGLFIPKENNPFLYPVTVVLLKTWTWRSFLYRRK</sequence>
<organism evidence="1 2">
    <name type="scientific">Caerostris extrusa</name>
    <name type="common">Bark spider</name>
    <name type="synonym">Caerostris bankana</name>
    <dbReference type="NCBI Taxonomy" id="172846"/>
    <lineage>
        <taxon>Eukaryota</taxon>
        <taxon>Metazoa</taxon>
        <taxon>Ecdysozoa</taxon>
        <taxon>Arthropoda</taxon>
        <taxon>Chelicerata</taxon>
        <taxon>Arachnida</taxon>
        <taxon>Araneae</taxon>
        <taxon>Araneomorphae</taxon>
        <taxon>Entelegynae</taxon>
        <taxon>Araneoidea</taxon>
        <taxon>Araneidae</taxon>
        <taxon>Caerostris</taxon>
    </lineage>
</organism>
<comment type="caution">
    <text evidence="1">The sequence shown here is derived from an EMBL/GenBank/DDBJ whole genome shotgun (WGS) entry which is preliminary data.</text>
</comment>
<dbReference type="Proteomes" id="UP001054945">
    <property type="component" value="Unassembled WGS sequence"/>
</dbReference>
<reference evidence="1 2" key="1">
    <citation type="submission" date="2021-06" db="EMBL/GenBank/DDBJ databases">
        <title>Caerostris extrusa draft genome.</title>
        <authorList>
            <person name="Kono N."/>
            <person name="Arakawa K."/>
        </authorList>
    </citation>
    <scope>NUCLEOTIDE SEQUENCE [LARGE SCALE GENOMIC DNA]</scope>
</reference>